<reference evidence="1 2" key="1">
    <citation type="journal article" date="2016" name="Antonie Van Leeuwenhoek">
        <title>Lysinibacillus endophyticus sp. nov., an indole-3-acetic acid producing endophytic bacterium isolated from corn root (Zea mays cv. Xinken-5).</title>
        <authorList>
            <person name="Yu J."/>
            <person name="Guan X."/>
            <person name="Liu C."/>
            <person name="Xiang W."/>
            <person name="Yu Z."/>
            <person name="Liu X."/>
            <person name="Wang G."/>
        </authorList>
    </citation>
    <scope>NUCLEOTIDE SEQUENCE [LARGE SCALE GENOMIC DNA]</scope>
    <source>
        <strain evidence="1 2">DSM 100506</strain>
    </source>
</reference>
<keyword evidence="2" id="KW-1185">Reference proteome</keyword>
<evidence type="ECO:0000313" key="2">
    <source>
        <dbReference type="Proteomes" id="UP000272238"/>
    </source>
</evidence>
<sequence>MGNIYSAQNIAAYFIFELNEQHIFINADALQHLLADVATVWNKIYGHNAFSEQVHSFAQNGYIVKEVKDAYEEYGKSHIDEPAKDWELEFGQFQLVYRTYGVPRFTMEEENIMKEIINKYKASLIRKVS</sequence>
<accession>A0A494Z8R4</accession>
<gene>
    <name evidence="1" type="ORF">D8M03_04210</name>
</gene>
<protein>
    <submittedName>
        <fullName evidence="1">Uncharacterized protein</fullName>
    </submittedName>
</protein>
<dbReference type="EMBL" id="RBZN01000006">
    <property type="protein sequence ID" value="RKQ19024.1"/>
    <property type="molecule type" value="Genomic_DNA"/>
</dbReference>
<dbReference type="OrthoDB" id="2452874at2"/>
<dbReference type="RefSeq" id="WP_121213445.1">
    <property type="nucleotide sequence ID" value="NZ_JAMYWW010000001.1"/>
</dbReference>
<proteinExistence type="predicted"/>
<organism evidence="1 2">
    <name type="scientific">Ureibacillus endophyticus</name>
    <dbReference type="NCBI Taxonomy" id="1978490"/>
    <lineage>
        <taxon>Bacteria</taxon>
        <taxon>Bacillati</taxon>
        <taxon>Bacillota</taxon>
        <taxon>Bacilli</taxon>
        <taxon>Bacillales</taxon>
        <taxon>Caryophanaceae</taxon>
        <taxon>Ureibacillus</taxon>
    </lineage>
</organism>
<evidence type="ECO:0000313" key="1">
    <source>
        <dbReference type="EMBL" id="RKQ19024.1"/>
    </source>
</evidence>
<comment type="caution">
    <text evidence="1">The sequence shown here is derived from an EMBL/GenBank/DDBJ whole genome shotgun (WGS) entry which is preliminary data.</text>
</comment>
<name>A0A494Z8R4_9BACL</name>
<dbReference type="Proteomes" id="UP000272238">
    <property type="component" value="Unassembled WGS sequence"/>
</dbReference>
<dbReference type="AlphaFoldDB" id="A0A494Z8R4"/>